<evidence type="ECO:0000313" key="1">
    <source>
        <dbReference type="EMBL" id="MBD3665907.1"/>
    </source>
</evidence>
<name>A0A927D9Z9_9RHOB</name>
<accession>A0A927D9Z9</accession>
<organism evidence="1 2">
    <name type="scientific">Sulfitobacter aestuariivivens</name>
    <dbReference type="NCBI Taxonomy" id="2766981"/>
    <lineage>
        <taxon>Bacteria</taxon>
        <taxon>Pseudomonadati</taxon>
        <taxon>Pseudomonadota</taxon>
        <taxon>Alphaproteobacteria</taxon>
        <taxon>Rhodobacterales</taxon>
        <taxon>Roseobacteraceae</taxon>
        <taxon>Sulfitobacter</taxon>
    </lineage>
</organism>
<dbReference type="EMBL" id="JACTAG010000003">
    <property type="protein sequence ID" value="MBD3665907.1"/>
    <property type="molecule type" value="Genomic_DNA"/>
</dbReference>
<reference evidence="1" key="1">
    <citation type="submission" date="2020-08" db="EMBL/GenBank/DDBJ databases">
        <title>Sulfitobacter aestuariivivens sp. nov., isolated from a tidal flat.</title>
        <authorList>
            <person name="Park S."/>
            <person name="Yoon J.-H."/>
        </authorList>
    </citation>
    <scope>NUCLEOTIDE SEQUENCE</scope>
    <source>
        <strain evidence="1">TSTF-M16</strain>
    </source>
</reference>
<dbReference type="Proteomes" id="UP000635142">
    <property type="component" value="Unassembled WGS sequence"/>
</dbReference>
<gene>
    <name evidence="1" type="ORF">H9Q16_18370</name>
</gene>
<dbReference type="AlphaFoldDB" id="A0A927D9Z9"/>
<proteinExistence type="predicted"/>
<evidence type="ECO:0000313" key="2">
    <source>
        <dbReference type="Proteomes" id="UP000635142"/>
    </source>
</evidence>
<comment type="caution">
    <text evidence="1">The sequence shown here is derived from an EMBL/GenBank/DDBJ whole genome shotgun (WGS) entry which is preliminary data.</text>
</comment>
<dbReference type="RefSeq" id="WP_191076938.1">
    <property type="nucleotide sequence ID" value="NZ_JACTAG010000003.1"/>
</dbReference>
<keyword evidence="2" id="KW-1185">Reference proteome</keyword>
<sequence>MGRWIAVFLVCTICGTQPVHAGAWMREGGTRFSSVVFTANQYRDTGNTAYLEFGVRDDLTFGADIGNFTSRGGMKSGFALFFLRKPLGANAGAHRWAYEVGIGTAWRGAEFSPQLKTSLLWGRGISWRSMSGWIGTDAAVIWDLGTADHVTKFDATLGLNLSDSATGMLQLYLTHLDGRMFTKLAPSVVIKTRRGKARYQIGFESPLESVGDTSLKLGLWREF</sequence>
<protein>
    <submittedName>
        <fullName evidence="1">Uncharacterized protein</fullName>
    </submittedName>
</protein>